<dbReference type="AlphaFoldDB" id="A0A8T1MW41"/>
<reference evidence="1 2" key="1">
    <citation type="journal article" date="2018" name="Biotechnol. Adv.">
        <title>Improved genomic resources and new bioinformatic workflow for the carcinogenic parasite Clonorchis sinensis: Biotechnological implications.</title>
        <authorList>
            <person name="Wang D."/>
            <person name="Korhonen P.K."/>
            <person name="Gasser R.B."/>
            <person name="Young N.D."/>
        </authorList>
    </citation>
    <scope>NUCLEOTIDE SEQUENCE [LARGE SCALE GENOMIC DNA]</scope>
    <source>
        <strain evidence="1">Cs-k2</strain>
    </source>
</reference>
<keyword evidence="2" id="KW-1185">Reference proteome</keyword>
<comment type="caution">
    <text evidence="1">The sequence shown here is derived from an EMBL/GenBank/DDBJ whole genome shotgun (WGS) entry which is preliminary data.</text>
</comment>
<reference evidence="1 2" key="2">
    <citation type="journal article" date="2021" name="Genomics">
        <title>High-quality reference genome for Clonorchis sinensis.</title>
        <authorList>
            <person name="Young N.D."/>
            <person name="Stroehlein A.J."/>
            <person name="Kinkar L."/>
            <person name="Wang T."/>
            <person name="Sohn W.M."/>
            <person name="Chang B.C.H."/>
            <person name="Kaur P."/>
            <person name="Weisz D."/>
            <person name="Dudchenko O."/>
            <person name="Aiden E.L."/>
            <person name="Korhonen P.K."/>
            <person name="Gasser R.B."/>
        </authorList>
    </citation>
    <scope>NUCLEOTIDE SEQUENCE [LARGE SCALE GENOMIC DNA]</scope>
    <source>
        <strain evidence="1">Cs-k2</strain>
    </source>
</reference>
<accession>A0A8T1MW41</accession>
<evidence type="ECO:0000313" key="2">
    <source>
        <dbReference type="Proteomes" id="UP000286415"/>
    </source>
</evidence>
<gene>
    <name evidence="1" type="ORF">CSKR_202449</name>
</gene>
<name>A0A8T1MW41_CLOSI</name>
<evidence type="ECO:0000313" key="1">
    <source>
        <dbReference type="EMBL" id="KAG5453229.1"/>
    </source>
</evidence>
<organism evidence="1 2">
    <name type="scientific">Clonorchis sinensis</name>
    <name type="common">Chinese liver fluke</name>
    <dbReference type="NCBI Taxonomy" id="79923"/>
    <lineage>
        <taxon>Eukaryota</taxon>
        <taxon>Metazoa</taxon>
        <taxon>Spiralia</taxon>
        <taxon>Lophotrochozoa</taxon>
        <taxon>Platyhelminthes</taxon>
        <taxon>Trematoda</taxon>
        <taxon>Digenea</taxon>
        <taxon>Opisthorchiida</taxon>
        <taxon>Opisthorchiata</taxon>
        <taxon>Opisthorchiidae</taxon>
        <taxon>Clonorchis</taxon>
    </lineage>
</organism>
<protein>
    <submittedName>
        <fullName evidence="1">Uncharacterized protein</fullName>
    </submittedName>
</protein>
<sequence length="105" mass="11574">MPGCRAGTGTFVSWMNLVESSIFTPHRPFLLLLSRDFCCSDGSCESILWAVPTCLFSVYPSHLCLGNPLPHSNHSPYVKCCSVAWLSQFKLPLSSGLLLHFARPS</sequence>
<proteinExistence type="predicted"/>
<dbReference type="Proteomes" id="UP000286415">
    <property type="component" value="Unassembled WGS sequence"/>
</dbReference>
<dbReference type="EMBL" id="NIRI02000013">
    <property type="protein sequence ID" value="KAG5453229.1"/>
    <property type="molecule type" value="Genomic_DNA"/>
</dbReference>